<dbReference type="EMBL" id="BGKA01000152">
    <property type="protein sequence ID" value="GBH18251.1"/>
    <property type="molecule type" value="Genomic_DNA"/>
</dbReference>
<name>A0AAN4Q6S0_PSESF</name>
<comment type="caution">
    <text evidence="2">The sequence shown here is derived from an EMBL/GenBank/DDBJ whole genome shotgun (WGS) entry which is preliminary data.</text>
</comment>
<sequence>MCYFSSSLFALHCIASNSSNNLGWRLSATTQYTCTGCYQTRNHQGDQQNPRTLRNTLGSDFSRFTCFLFSLSFQFLILGISLTIAGLSLINDLIGFSVGLVATCLDQVNQRLTVSSVPSLVAFGFDAIHQAAQLLVGLLRVLCALFSRVLCVLLGSLGFLLDVVRVQLGFAGLTHGGFDFTLNIVQVEVDALRTQLVLNLAAHCRSNLSDTAAQRRHAAACQIKTAAHDTGDCAGDQVHSDERYSCPDQQAMKSTFALSQTTCGPTADEQRNDRADNHPDACACTNTGQRIGFLHRINAGAANGSA</sequence>
<dbReference type="Proteomes" id="UP000248291">
    <property type="component" value="Unassembled WGS sequence"/>
</dbReference>
<keyword evidence="1" id="KW-0472">Membrane</keyword>
<evidence type="ECO:0000313" key="2">
    <source>
        <dbReference type="EMBL" id="GBH18251.1"/>
    </source>
</evidence>
<protein>
    <submittedName>
        <fullName evidence="2">Uncharacterized protein</fullName>
    </submittedName>
</protein>
<evidence type="ECO:0000313" key="3">
    <source>
        <dbReference type="Proteomes" id="UP000248291"/>
    </source>
</evidence>
<accession>A0AAN4Q6S0</accession>
<feature type="transmembrane region" description="Helical" evidence="1">
    <location>
        <begin position="64"/>
        <end position="90"/>
    </location>
</feature>
<organism evidence="2 3">
    <name type="scientific">Pseudomonas syringae pv. actinidiae</name>
    <dbReference type="NCBI Taxonomy" id="103796"/>
    <lineage>
        <taxon>Bacteria</taxon>
        <taxon>Pseudomonadati</taxon>
        <taxon>Pseudomonadota</taxon>
        <taxon>Gammaproteobacteria</taxon>
        <taxon>Pseudomonadales</taxon>
        <taxon>Pseudomonadaceae</taxon>
        <taxon>Pseudomonas</taxon>
        <taxon>Pseudomonas syringae</taxon>
    </lineage>
</organism>
<gene>
    <name evidence="2" type="ORF">KPSA3_04231</name>
</gene>
<proteinExistence type="predicted"/>
<reference evidence="2 3" key="1">
    <citation type="submission" date="2018-04" db="EMBL/GenBank/DDBJ databases">
        <title>Draft genome sequence of Pseudomonas syringae pv. actinidiae biovar 3 strains isolated from kiwifruit in Kagawa prefecture.</title>
        <authorList>
            <person name="Tabuchi M."/>
            <person name="Saito M."/>
            <person name="Fujiwara S."/>
            <person name="Sasa N."/>
            <person name="Akimitsu K."/>
            <person name="Gomi K."/>
            <person name="Konishi-Sugita S."/>
            <person name="Hamano K."/>
            <person name="Kataoka I."/>
        </authorList>
    </citation>
    <scope>NUCLEOTIDE SEQUENCE [LARGE SCALE GENOMIC DNA]</scope>
    <source>
        <strain evidence="2 3">MAFF212211</strain>
    </source>
</reference>
<dbReference type="AlphaFoldDB" id="A0AAN4Q6S0"/>
<keyword evidence="1" id="KW-1133">Transmembrane helix</keyword>
<evidence type="ECO:0000256" key="1">
    <source>
        <dbReference type="SAM" id="Phobius"/>
    </source>
</evidence>
<keyword evidence="1" id="KW-0812">Transmembrane</keyword>